<name>A0A6J4M1Q6_9GAMM</name>
<sequence>AQPLLPPASRWRPCPRHGPGTVVHRPGCRSIRRTTAARAARGHSVRALAREAGRPGRCRSRAWRDRPCRGRTGPSGRSDDQPRRHHVDPRHRAQAAPAPAGGHALGTARRYSGL</sequence>
<protein>
    <submittedName>
        <fullName evidence="2">Uncharacterized protein</fullName>
    </submittedName>
</protein>
<gene>
    <name evidence="2" type="ORF">AVDCRST_MAG71-2612</name>
</gene>
<proteinExistence type="predicted"/>
<feature type="compositionally biased region" description="Basic residues" evidence="1">
    <location>
        <begin position="83"/>
        <end position="93"/>
    </location>
</feature>
<evidence type="ECO:0000313" key="2">
    <source>
        <dbReference type="EMBL" id="CAA9347574.1"/>
    </source>
</evidence>
<organism evidence="2">
    <name type="scientific">uncultured Lysobacter sp</name>
    <dbReference type="NCBI Taxonomy" id="271060"/>
    <lineage>
        <taxon>Bacteria</taxon>
        <taxon>Pseudomonadati</taxon>
        <taxon>Pseudomonadota</taxon>
        <taxon>Gammaproteobacteria</taxon>
        <taxon>Lysobacterales</taxon>
        <taxon>Lysobacteraceae</taxon>
        <taxon>Lysobacter</taxon>
        <taxon>environmental samples</taxon>
    </lineage>
</organism>
<dbReference type="AlphaFoldDB" id="A0A6J4M1Q6"/>
<feature type="region of interest" description="Disordered" evidence="1">
    <location>
        <begin position="1"/>
        <end position="114"/>
    </location>
</feature>
<dbReference type="EMBL" id="CADCUA010000606">
    <property type="protein sequence ID" value="CAA9347574.1"/>
    <property type="molecule type" value="Genomic_DNA"/>
</dbReference>
<accession>A0A6J4M1Q6</accession>
<feature type="non-terminal residue" evidence="2">
    <location>
        <position position="1"/>
    </location>
</feature>
<evidence type="ECO:0000256" key="1">
    <source>
        <dbReference type="SAM" id="MobiDB-lite"/>
    </source>
</evidence>
<reference evidence="2" key="1">
    <citation type="submission" date="2020-02" db="EMBL/GenBank/DDBJ databases">
        <authorList>
            <person name="Meier V. D."/>
        </authorList>
    </citation>
    <scope>NUCLEOTIDE SEQUENCE</scope>
    <source>
        <strain evidence="2">AVDCRST_MAG71</strain>
    </source>
</reference>
<feature type="non-terminal residue" evidence="2">
    <location>
        <position position="114"/>
    </location>
</feature>